<dbReference type="Pfam" id="PF03062">
    <property type="entry name" value="MBOAT"/>
    <property type="match status" value="1"/>
</dbReference>
<evidence type="ECO:0000256" key="3">
    <source>
        <dbReference type="ARBA" id="ARBA00022692"/>
    </source>
</evidence>
<dbReference type="InterPro" id="IPR004299">
    <property type="entry name" value="MBOAT_fam"/>
</dbReference>
<accession>A0A183TPJ1</accession>
<dbReference type="InterPro" id="IPR049941">
    <property type="entry name" value="LPLAT_7/PORCN-like"/>
</dbReference>
<keyword evidence="10" id="KW-1185">Reference proteome</keyword>
<proteinExistence type="predicted"/>
<evidence type="ECO:0000256" key="2">
    <source>
        <dbReference type="ARBA" id="ARBA00022679"/>
    </source>
</evidence>
<evidence type="ECO:0000313" key="11">
    <source>
        <dbReference type="WBParaSite" id="SSLN_0001908301-mRNA-1"/>
    </source>
</evidence>
<dbReference type="OrthoDB" id="286734at2759"/>
<sequence>MMVLVQRLSLLAANLVDGETIRKQRQQNNLQVGNGGLPLDQEPSGGDNHIMSSSPSATKLLAPHSSSGLTALQREHAVLHLPRPLEFFSYCVNFQTVLVGPPLSFKDYLIYIEDRQADYLNTEAEKAYFLLHSLILPHLSLVQSQSQKERLRERAQVAGVAGAAPGRTTTPASSCSAFGMGAEPE</sequence>
<reference evidence="11" key="1">
    <citation type="submission" date="2016-06" db="UniProtKB">
        <authorList>
            <consortium name="WormBaseParasite"/>
        </authorList>
    </citation>
    <scope>IDENTIFICATION</scope>
</reference>
<evidence type="ECO:0000313" key="10">
    <source>
        <dbReference type="Proteomes" id="UP000275846"/>
    </source>
</evidence>
<keyword evidence="8" id="KW-0732">Signal</keyword>
<feature type="region of interest" description="Disordered" evidence="7">
    <location>
        <begin position="159"/>
        <end position="185"/>
    </location>
</feature>
<evidence type="ECO:0000313" key="9">
    <source>
        <dbReference type="EMBL" id="VDM04775.1"/>
    </source>
</evidence>
<evidence type="ECO:0000256" key="7">
    <source>
        <dbReference type="SAM" id="MobiDB-lite"/>
    </source>
</evidence>
<organism evidence="11">
    <name type="scientific">Schistocephalus solidus</name>
    <name type="common">Tapeworm</name>
    <dbReference type="NCBI Taxonomy" id="70667"/>
    <lineage>
        <taxon>Eukaryota</taxon>
        <taxon>Metazoa</taxon>
        <taxon>Spiralia</taxon>
        <taxon>Lophotrochozoa</taxon>
        <taxon>Platyhelminthes</taxon>
        <taxon>Cestoda</taxon>
        <taxon>Eucestoda</taxon>
        <taxon>Diphyllobothriidea</taxon>
        <taxon>Diphyllobothriidae</taxon>
        <taxon>Schistocephalus</taxon>
    </lineage>
</organism>
<evidence type="ECO:0000256" key="1">
    <source>
        <dbReference type="ARBA" id="ARBA00004141"/>
    </source>
</evidence>
<dbReference type="PANTHER" id="PTHR13906:SF4">
    <property type="entry name" value="LYSOPHOSPHOLIPID ACYLTRANSFERASE 6"/>
    <property type="match status" value="1"/>
</dbReference>
<protein>
    <submittedName>
        <fullName evidence="11">TFIID_NTD2 domain-containing protein</fullName>
    </submittedName>
</protein>
<evidence type="ECO:0000256" key="6">
    <source>
        <dbReference type="ARBA" id="ARBA00023315"/>
    </source>
</evidence>
<feature type="region of interest" description="Disordered" evidence="7">
    <location>
        <begin position="27"/>
        <end position="55"/>
    </location>
</feature>
<feature type="chain" id="PRO_5043141689" evidence="8">
    <location>
        <begin position="19"/>
        <end position="185"/>
    </location>
</feature>
<dbReference type="Proteomes" id="UP000275846">
    <property type="component" value="Unassembled WGS sequence"/>
</dbReference>
<dbReference type="AlphaFoldDB" id="A0A183TPJ1"/>
<keyword evidence="6" id="KW-0012">Acyltransferase</keyword>
<name>A0A183TPJ1_SCHSO</name>
<feature type="signal peptide" evidence="8">
    <location>
        <begin position="1"/>
        <end position="18"/>
    </location>
</feature>
<dbReference type="WBParaSite" id="SSLN_0001908301-mRNA-1">
    <property type="protein sequence ID" value="SSLN_0001908301-mRNA-1"/>
    <property type="gene ID" value="SSLN_0001908301"/>
</dbReference>
<comment type="subcellular location">
    <subcellularLocation>
        <location evidence="1">Membrane</location>
        <topology evidence="1">Multi-pass membrane protein</topology>
    </subcellularLocation>
</comment>
<dbReference type="GO" id="GO:0016020">
    <property type="term" value="C:membrane"/>
    <property type="evidence" value="ECO:0007669"/>
    <property type="project" value="UniProtKB-SubCell"/>
</dbReference>
<dbReference type="GO" id="GO:0016746">
    <property type="term" value="F:acyltransferase activity"/>
    <property type="evidence" value="ECO:0007669"/>
    <property type="project" value="UniProtKB-KW"/>
</dbReference>
<feature type="compositionally biased region" description="Low complexity" evidence="7">
    <location>
        <begin position="159"/>
        <end position="172"/>
    </location>
</feature>
<dbReference type="EMBL" id="UYSU01044316">
    <property type="protein sequence ID" value="VDM04775.1"/>
    <property type="molecule type" value="Genomic_DNA"/>
</dbReference>
<keyword evidence="5" id="KW-0472">Membrane</keyword>
<keyword evidence="3" id="KW-0812">Transmembrane</keyword>
<evidence type="ECO:0000256" key="4">
    <source>
        <dbReference type="ARBA" id="ARBA00022989"/>
    </source>
</evidence>
<gene>
    <name evidence="9" type="ORF">SSLN_LOCUS18389</name>
</gene>
<evidence type="ECO:0000256" key="8">
    <source>
        <dbReference type="SAM" id="SignalP"/>
    </source>
</evidence>
<dbReference type="PANTHER" id="PTHR13906">
    <property type="entry name" value="PORCUPINE"/>
    <property type="match status" value="1"/>
</dbReference>
<dbReference type="GO" id="GO:0030258">
    <property type="term" value="P:lipid modification"/>
    <property type="evidence" value="ECO:0007669"/>
    <property type="project" value="TreeGrafter"/>
</dbReference>
<reference evidence="9 10" key="2">
    <citation type="submission" date="2018-11" db="EMBL/GenBank/DDBJ databases">
        <authorList>
            <consortium name="Pathogen Informatics"/>
        </authorList>
    </citation>
    <scope>NUCLEOTIDE SEQUENCE [LARGE SCALE GENOMIC DNA]</scope>
    <source>
        <strain evidence="9 10">NST_G2</strain>
    </source>
</reference>
<dbReference type="STRING" id="70667.A0A183TPJ1"/>
<keyword evidence="2" id="KW-0808">Transferase</keyword>
<evidence type="ECO:0000256" key="5">
    <source>
        <dbReference type="ARBA" id="ARBA00023136"/>
    </source>
</evidence>
<keyword evidence="4" id="KW-1133">Transmembrane helix</keyword>